<evidence type="ECO:0000256" key="1">
    <source>
        <dbReference type="ARBA" id="ARBA00022705"/>
    </source>
</evidence>
<dbReference type="GO" id="GO:0003677">
    <property type="term" value="F:DNA binding"/>
    <property type="evidence" value="ECO:0007669"/>
    <property type="project" value="InterPro"/>
</dbReference>
<dbReference type="SUPFAM" id="SSF53098">
    <property type="entry name" value="Ribonuclease H-like"/>
    <property type="match status" value="1"/>
</dbReference>
<gene>
    <name evidence="3" type="ORF">TM448A03544_0010</name>
</gene>
<dbReference type="InterPro" id="IPR002298">
    <property type="entry name" value="DNA_polymerase_A"/>
</dbReference>
<dbReference type="AlphaFoldDB" id="A0A6H2A137"/>
<dbReference type="Gene3D" id="3.30.420.10">
    <property type="entry name" value="Ribonuclease H-like superfamily/Ribonuclease H"/>
    <property type="match status" value="1"/>
</dbReference>
<dbReference type="InterPro" id="IPR043502">
    <property type="entry name" value="DNA/RNA_pol_sf"/>
</dbReference>
<dbReference type="InterPro" id="IPR012337">
    <property type="entry name" value="RNaseH-like_sf"/>
</dbReference>
<organism evidence="3">
    <name type="scientific">viral metagenome</name>
    <dbReference type="NCBI Taxonomy" id="1070528"/>
    <lineage>
        <taxon>unclassified sequences</taxon>
        <taxon>metagenomes</taxon>
        <taxon>organismal metagenomes</taxon>
    </lineage>
</organism>
<reference evidence="3" key="1">
    <citation type="submission" date="2020-03" db="EMBL/GenBank/DDBJ databases">
        <title>The deep terrestrial virosphere.</title>
        <authorList>
            <person name="Holmfeldt K."/>
            <person name="Nilsson E."/>
            <person name="Simone D."/>
            <person name="Lopez-Fernandez M."/>
            <person name="Wu X."/>
            <person name="de Brujin I."/>
            <person name="Lundin D."/>
            <person name="Andersson A."/>
            <person name="Bertilsson S."/>
            <person name="Dopson M."/>
        </authorList>
    </citation>
    <scope>NUCLEOTIDE SEQUENCE</scope>
    <source>
        <strain evidence="3">TM448A03544</strain>
    </source>
</reference>
<dbReference type="GO" id="GO:0006261">
    <property type="term" value="P:DNA-templated DNA replication"/>
    <property type="evidence" value="ECO:0007669"/>
    <property type="project" value="InterPro"/>
</dbReference>
<evidence type="ECO:0000259" key="2">
    <source>
        <dbReference type="SMART" id="SM00482"/>
    </source>
</evidence>
<dbReference type="SUPFAM" id="SSF56672">
    <property type="entry name" value="DNA/RNA polymerases"/>
    <property type="match status" value="1"/>
</dbReference>
<dbReference type="EMBL" id="MT144422">
    <property type="protein sequence ID" value="QJA53449.1"/>
    <property type="molecule type" value="Genomic_DNA"/>
</dbReference>
<dbReference type="InterPro" id="IPR001098">
    <property type="entry name" value="DNA-dir_DNA_pol_A_palm_dom"/>
</dbReference>
<dbReference type="Gene3D" id="1.10.150.20">
    <property type="entry name" value="5' to 3' exonuclease, C-terminal subdomain"/>
    <property type="match status" value="1"/>
</dbReference>
<dbReference type="Pfam" id="PF00476">
    <property type="entry name" value="DNA_pol_A"/>
    <property type="match status" value="1"/>
</dbReference>
<sequence>MKLKVISQFHPAAALHNPRLWATLLDDWENLPESVPHNFKIVDKPTIGTSGLYALDTETDGKGGLGQWSIAFRNLSNELCVMPFYGSHPDYILPSTPIYHNAKYDIRELRTNGMTPPEHCHDTMIMAYCMGLGKQAPKDDSKTKSGADMVGGLGLKYLARRHLGITMNSWKDMQDHPELIPEYNATDSVATYLLAEKWLPVLPKHYFDIDMPLLPVLMKMEDRGIHIDQSFIGIYAKELDNRLAELDDIIPLNVHATQEVQSYVYGTLDIEPWKFTDSGAPSVDVDTLEKIDDPIVKSILEYKELYKDKGTYIDNYVKMRDTNNRVHCEFKQTSTSTGRLSAARPNIQNVDKIGNMRKLFNAPEGQKIVRLDWHLIEFGMLAVLAKDSQLINAFLTSDVHQETANALGIDRDTGKHINFLMQNGGSPWGMSLTYGIPISLSREYFNKYFIRFPAIKKFQDETVAQAYATNHVVGFLGRKRRIDALIATDWRIRKAGENEAKTMPMQNGAAEIVKLAMIDLHYKHNAPMVAQIHDELLFYINNKEAEDYAQWLREYVPTITEIDGVQFPVDVKIGNNWYECSQ</sequence>
<keyword evidence="1" id="KW-0235">DNA replication</keyword>
<dbReference type="Gene3D" id="1.20.1060.10">
    <property type="entry name" value="Taq DNA Polymerase, Chain T, domain 4"/>
    <property type="match status" value="1"/>
</dbReference>
<feature type="domain" description="DNA-directed DNA polymerase family A palm" evidence="2">
    <location>
        <begin position="356"/>
        <end position="544"/>
    </location>
</feature>
<dbReference type="SMART" id="SM00482">
    <property type="entry name" value="POLAc"/>
    <property type="match status" value="1"/>
</dbReference>
<dbReference type="InterPro" id="IPR036397">
    <property type="entry name" value="RNaseH_sf"/>
</dbReference>
<dbReference type="Gene3D" id="3.30.70.370">
    <property type="match status" value="1"/>
</dbReference>
<dbReference type="GO" id="GO:0006302">
    <property type="term" value="P:double-strand break repair"/>
    <property type="evidence" value="ECO:0007669"/>
    <property type="project" value="TreeGrafter"/>
</dbReference>
<dbReference type="GO" id="GO:0003887">
    <property type="term" value="F:DNA-directed DNA polymerase activity"/>
    <property type="evidence" value="ECO:0007669"/>
    <property type="project" value="InterPro"/>
</dbReference>
<dbReference type="PANTHER" id="PTHR10133:SF27">
    <property type="entry name" value="DNA POLYMERASE NU"/>
    <property type="match status" value="1"/>
</dbReference>
<evidence type="ECO:0000313" key="3">
    <source>
        <dbReference type="EMBL" id="QJA53449.1"/>
    </source>
</evidence>
<protein>
    <submittedName>
        <fullName evidence="3">Putative DNA polymerase</fullName>
    </submittedName>
</protein>
<dbReference type="PANTHER" id="PTHR10133">
    <property type="entry name" value="DNA POLYMERASE I"/>
    <property type="match status" value="1"/>
</dbReference>
<proteinExistence type="predicted"/>
<name>A0A6H2A137_9ZZZZ</name>
<accession>A0A6H2A137</accession>
<dbReference type="PRINTS" id="PR00868">
    <property type="entry name" value="DNAPOLI"/>
</dbReference>